<dbReference type="NCBIfam" id="NF010119">
    <property type="entry name" value="PRK13595.1"/>
    <property type="match status" value="1"/>
</dbReference>
<evidence type="ECO:0000256" key="6">
    <source>
        <dbReference type="SAM" id="Phobius"/>
    </source>
</evidence>
<feature type="transmembrane region" description="Helical" evidence="6">
    <location>
        <begin position="246"/>
        <end position="274"/>
    </location>
</feature>
<evidence type="ECO:0000256" key="1">
    <source>
        <dbReference type="ARBA" id="ARBA00004141"/>
    </source>
</evidence>
<reference evidence="7 8" key="1">
    <citation type="submission" date="2019-07" db="EMBL/GenBank/DDBJ databases">
        <title>Whole genome shotgun sequence of Cellulomonas aerilata NBRC 106308.</title>
        <authorList>
            <person name="Hosoyama A."/>
            <person name="Uohara A."/>
            <person name="Ohji S."/>
            <person name="Ichikawa N."/>
        </authorList>
    </citation>
    <scope>NUCLEOTIDE SEQUENCE [LARGE SCALE GENOMIC DNA]</scope>
    <source>
        <strain evidence="7 8">NBRC 106308</strain>
    </source>
</reference>
<dbReference type="InterPro" id="IPR000537">
    <property type="entry name" value="UbiA_prenyltransferase"/>
</dbReference>
<evidence type="ECO:0000256" key="2">
    <source>
        <dbReference type="ARBA" id="ARBA00022692"/>
    </source>
</evidence>
<dbReference type="GO" id="GO:0016020">
    <property type="term" value="C:membrane"/>
    <property type="evidence" value="ECO:0007669"/>
    <property type="project" value="UniProtKB-SubCell"/>
</dbReference>
<comment type="caution">
    <text evidence="7">The sequence shown here is derived from an EMBL/GenBank/DDBJ whole genome shotgun (WGS) entry which is preliminary data.</text>
</comment>
<keyword evidence="4 6" id="KW-0472">Membrane</keyword>
<evidence type="ECO:0000313" key="7">
    <source>
        <dbReference type="EMBL" id="GEO33968.1"/>
    </source>
</evidence>
<keyword evidence="8" id="KW-1185">Reference proteome</keyword>
<dbReference type="AlphaFoldDB" id="A0A512DBW6"/>
<evidence type="ECO:0000256" key="5">
    <source>
        <dbReference type="SAM" id="MobiDB-lite"/>
    </source>
</evidence>
<feature type="transmembrane region" description="Helical" evidence="6">
    <location>
        <begin position="147"/>
        <end position="166"/>
    </location>
</feature>
<keyword evidence="3 6" id="KW-1133">Transmembrane helix</keyword>
<feature type="region of interest" description="Disordered" evidence="5">
    <location>
        <begin position="1"/>
        <end position="33"/>
    </location>
</feature>
<dbReference type="Pfam" id="PF01040">
    <property type="entry name" value="UbiA"/>
    <property type="match status" value="1"/>
</dbReference>
<dbReference type="GO" id="GO:0016765">
    <property type="term" value="F:transferase activity, transferring alkyl or aryl (other than methyl) groups"/>
    <property type="evidence" value="ECO:0007669"/>
    <property type="project" value="InterPro"/>
</dbReference>
<comment type="subcellular location">
    <subcellularLocation>
        <location evidence="1">Membrane</location>
        <topology evidence="1">Multi-pass membrane protein</topology>
    </subcellularLocation>
</comment>
<accession>A0A512DBW6</accession>
<keyword evidence="2 6" id="KW-0812">Transmembrane</keyword>
<protein>
    <submittedName>
        <fullName evidence="7">Prenyltransferase</fullName>
    </submittedName>
</protein>
<evidence type="ECO:0000256" key="3">
    <source>
        <dbReference type="ARBA" id="ARBA00022989"/>
    </source>
</evidence>
<dbReference type="Gene3D" id="1.20.120.1780">
    <property type="entry name" value="UbiA prenyltransferase"/>
    <property type="match status" value="1"/>
</dbReference>
<proteinExistence type="predicted"/>
<feature type="transmembrane region" description="Helical" evidence="6">
    <location>
        <begin position="178"/>
        <end position="197"/>
    </location>
</feature>
<dbReference type="PANTHER" id="PTHR42723:SF1">
    <property type="entry name" value="CHLOROPHYLL SYNTHASE, CHLOROPLASTIC"/>
    <property type="match status" value="1"/>
</dbReference>
<evidence type="ECO:0000256" key="4">
    <source>
        <dbReference type="ARBA" id="ARBA00023136"/>
    </source>
</evidence>
<dbReference type="InterPro" id="IPR050475">
    <property type="entry name" value="Prenyltransferase_related"/>
</dbReference>
<feature type="transmembrane region" description="Helical" evidence="6">
    <location>
        <begin position="121"/>
        <end position="141"/>
    </location>
</feature>
<dbReference type="EMBL" id="BJYY01000013">
    <property type="protein sequence ID" value="GEO33968.1"/>
    <property type="molecule type" value="Genomic_DNA"/>
</dbReference>
<sequence>MTACATAPRAGARRAEGTPIADPDGRPTRTPTRTIGPVVARLVHISRPVLWINTIGSGVVGVWLTGTLMDVRALPVLLWLTLPFNLLIYGVNDIYDQDTDAANPRKGSIEGARIRPSEVRLIAWAVAVTNVPFLIYFGLALPAAANAAIALYASIFVFYSAPPLRFKARPFLDSISNAAYALPLVIVPFALGVAPVWPAALGLMAWSVAKHPFDAVQDIVEDREAGITTTAVRLGPRGVALWSGSWWALSSVLFALVSVPVAVVNLAIAGLLVVRLLRDPTPATAHRLYPLSVAFPYVAGSFTGVLLTVAIFFGWYP</sequence>
<organism evidence="7 8">
    <name type="scientific">Cellulomonas aerilata</name>
    <dbReference type="NCBI Taxonomy" id="515326"/>
    <lineage>
        <taxon>Bacteria</taxon>
        <taxon>Bacillati</taxon>
        <taxon>Actinomycetota</taxon>
        <taxon>Actinomycetes</taxon>
        <taxon>Micrococcales</taxon>
        <taxon>Cellulomonadaceae</taxon>
        <taxon>Cellulomonas</taxon>
    </lineage>
</organism>
<dbReference type="Proteomes" id="UP000321181">
    <property type="component" value="Unassembled WGS sequence"/>
</dbReference>
<feature type="transmembrane region" description="Helical" evidence="6">
    <location>
        <begin position="49"/>
        <end position="66"/>
    </location>
</feature>
<feature type="transmembrane region" description="Helical" evidence="6">
    <location>
        <begin position="294"/>
        <end position="316"/>
    </location>
</feature>
<dbReference type="CDD" id="cd13966">
    <property type="entry name" value="PT_UbiA_4"/>
    <property type="match status" value="1"/>
</dbReference>
<feature type="transmembrane region" description="Helical" evidence="6">
    <location>
        <begin position="72"/>
        <end position="91"/>
    </location>
</feature>
<keyword evidence="7" id="KW-0808">Transferase</keyword>
<name>A0A512DBW6_9CELL</name>
<evidence type="ECO:0000313" key="8">
    <source>
        <dbReference type="Proteomes" id="UP000321181"/>
    </source>
</evidence>
<dbReference type="PANTHER" id="PTHR42723">
    <property type="entry name" value="CHLOROPHYLL SYNTHASE"/>
    <property type="match status" value="1"/>
</dbReference>
<gene>
    <name evidence="7" type="primary">ubiA_1</name>
    <name evidence="7" type="ORF">CAE01nite_16930</name>
</gene>